<sequence>MDSLVAELSHLSTNKNVAVELPLSQRLSPTILDQGANIQSLNRLADSVRAGYALKIQPLEKLFCANFQVQQHRTCPHEGRLACSACKLVSYCSKVCQQQHWPIHKRGVSPRHCSCTA</sequence>
<dbReference type="InterPro" id="IPR002893">
    <property type="entry name" value="Znf_MYND"/>
</dbReference>
<dbReference type="Proteomes" id="UP000027265">
    <property type="component" value="Unassembled WGS sequence"/>
</dbReference>
<dbReference type="EMBL" id="KL197730">
    <property type="protein sequence ID" value="KDQ54025.1"/>
    <property type="molecule type" value="Genomic_DNA"/>
</dbReference>
<evidence type="ECO:0000256" key="2">
    <source>
        <dbReference type="ARBA" id="ARBA00022771"/>
    </source>
</evidence>
<keyword evidence="7" id="KW-1185">Reference proteome</keyword>
<proteinExistence type="predicted"/>
<dbReference type="Gene3D" id="6.10.140.2220">
    <property type="match status" value="1"/>
</dbReference>
<keyword evidence="2 4" id="KW-0863">Zinc-finger</keyword>
<evidence type="ECO:0000256" key="3">
    <source>
        <dbReference type="ARBA" id="ARBA00022833"/>
    </source>
</evidence>
<name>A0A067PJL3_9AGAM</name>
<evidence type="ECO:0000259" key="5">
    <source>
        <dbReference type="PROSITE" id="PS50865"/>
    </source>
</evidence>
<keyword evidence="1" id="KW-0479">Metal-binding</keyword>
<protein>
    <recommendedName>
        <fullName evidence="5">MYND-type domain-containing protein</fullName>
    </recommendedName>
</protein>
<organism evidence="6 7">
    <name type="scientific">Jaapia argillacea MUCL 33604</name>
    <dbReference type="NCBI Taxonomy" id="933084"/>
    <lineage>
        <taxon>Eukaryota</taxon>
        <taxon>Fungi</taxon>
        <taxon>Dikarya</taxon>
        <taxon>Basidiomycota</taxon>
        <taxon>Agaricomycotina</taxon>
        <taxon>Agaricomycetes</taxon>
        <taxon>Agaricomycetidae</taxon>
        <taxon>Jaapiales</taxon>
        <taxon>Jaapiaceae</taxon>
        <taxon>Jaapia</taxon>
    </lineage>
</organism>
<dbReference type="AlphaFoldDB" id="A0A067PJL3"/>
<evidence type="ECO:0000313" key="6">
    <source>
        <dbReference type="EMBL" id="KDQ54025.1"/>
    </source>
</evidence>
<accession>A0A067PJL3</accession>
<evidence type="ECO:0000256" key="1">
    <source>
        <dbReference type="ARBA" id="ARBA00022723"/>
    </source>
</evidence>
<dbReference type="OrthoDB" id="5231159at2759"/>
<feature type="domain" description="MYND-type" evidence="5">
    <location>
        <begin position="61"/>
        <end position="108"/>
    </location>
</feature>
<reference evidence="7" key="1">
    <citation type="journal article" date="2014" name="Proc. Natl. Acad. Sci. U.S.A.">
        <title>Extensive sampling of basidiomycete genomes demonstrates inadequacy of the white-rot/brown-rot paradigm for wood decay fungi.</title>
        <authorList>
            <person name="Riley R."/>
            <person name="Salamov A.A."/>
            <person name="Brown D.W."/>
            <person name="Nagy L.G."/>
            <person name="Floudas D."/>
            <person name="Held B.W."/>
            <person name="Levasseur A."/>
            <person name="Lombard V."/>
            <person name="Morin E."/>
            <person name="Otillar R."/>
            <person name="Lindquist E.A."/>
            <person name="Sun H."/>
            <person name="LaButti K.M."/>
            <person name="Schmutz J."/>
            <person name="Jabbour D."/>
            <person name="Luo H."/>
            <person name="Baker S.E."/>
            <person name="Pisabarro A.G."/>
            <person name="Walton J.D."/>
            <person name="Blanchette R.A."/>
            <person name="Henrissat B."/>
            <person name="Martin F."/>
            <person name="Cullen D."/>
            <person name="Hibbett D.S."/>
            <person name="Grigoriev I.V."/>
        </authorList>
    </citation>
    <scope>NUCLEOTIDE SEQUENCE [LARGE SCALE GENOMIC DNA]</scope>
    <source>
        <strain evidence="7">MUCL 33604</strain>
    </source>
</reference>
<dbReference type="PROSITE" id="PS50865">
    <property type="entry name" value="ZF_MYND_2"/>
    <property type="match status" value="1"/>
</dbReference>
<dbReference type="InParanoid" id="A0A067PJL3"/>
<gene>
    <name evidence="6" type="ORF">JAAARDRAFT_38618</name>
</gene>
<evidence type="ECO:0000256" key="4">
    <source>
        <dbReference type="PROSITE-ProRule" id="PRU00134"/>
    </source>
</evidence>
<keyword evidence="3" id="KW-0862">Zinc</keyword>
<dbReference type="Pfam" id="PF01753">
    <property type="entry name" value="zf-MYND"/>
    <property type="match status" value="1"/>
</dbReference>
<dbReference type="GO" id="GO:0008270">
    <property type="term" value="F:zinc ion binding"/>
    <property type="evidence" value="ECO:0007669"/>
    <property type="project" value="UniProtKB-KW"/>
</dbReference>
<dbReference type="SUPFAM" id="SSF144232">
    <property type="entry name" value="HIT/MYND zinc finger-like"/>
    <property type="match status" value="1"/>
</dbReference>
<evidence type="ECO:0000313" key="7">
    <source>
        <dbReference type="Proteomes" id="UP000027265"/>
    </source>
</evidence>
<dbReference type="HOGENOM" id="CLU_2085170_0_0_1"/>